<dbReference type="AlphaFoldDB" id="A0A6C0CK24"/>
<accession>A0A6C0CK24</accession>
<sequence>MTSNAVWANIVKKTPTETIKTDIKKVENLTKDRPQGRQILNWTSNAKKWKALTQNQLGLREVISPRPVDKFTNNYRLYRPHDPVFHETYYDILSKKEMLEEYLEEYPDDNVAGKEYHYNCRLINDYVWLD</sequence>
<dbReference type="EMBL" id="MN739439">
    <property type="protein sequence ID" value="QHT04821.1"/>
    <property type="molecule type" value="Genomic_DNA"/>
</dbReference>
<organism evidence="1">
    <name type="scientific">viral metagenome</name>
    <dbReference type="NCBI Taxonomy" id="1070528"/>
    <lineage>
        <taxon>unclassified sequences</taxon>
        <taxon>metagenomes</taxon>
        <taxon>organismal metagenomes</taxon>
    </lineage>
</organism>
<reference evidence="1" key="1">
    <citation type="journal article" date="2020" name="Nature">
        <title>Giant virus diversity and host interactions through global metagenomics.</title>
        <authorList>
            <person name="Schulz F."/>
            <person name="Roux S."/>
            <person name="Paez-Espino D."/>
            <person name="Jungbluth S."/>
            <person name="Walsh D.A."/>
            <person name="Denef V.J."/>
            <person name="McMahon K.D."/>
            <person name="Konstantinidis K.T."/>
            <person name="Eloe-Fadrosh E.A."/>
            <person name="Kyrpides N.C."/>
            <person name="Woyke T."/>
        </authorList>
    </citation>
    <scope>NUCLEOTIDE SEQUENCE</scope>
    <source>
        <strain evidence="1">GVMAG-M-3300021343-4</strain>
    </source>
</reference>
<evidence type="ECO:0000313" key="1">
    <source>
        <dbReference type="EMBL" id="QHT04821.1"/>
    </source>
</evidence>
<proteinExistence type="predicted"/>
<protein>
    <submittedName>
        <fullName evidence="1">Uncharacterized protein</fullName>
    </submittedName>
</protein>
<name>A0A6C0CK24_9ZZZZ</name>